<dbReference type="EMBL" id="KP795984">
    <property type="protein sequence ID" value="ALX87194.1"/>
    <property type="molecule type" value="Genomic_DNA"/>
</dbReference>
<dbReference type="PANTHER" id="PTHR12526:SF595">
    <property type="entry name" value="BLL5217 PROTEIN"/>
    <property type="match status" value="1"/>
</dbReference>
<protein>
    <submittedName>
        <fullName evidence="2">Alpha-(1,2)-glucosyltransferase</fullName>
    </submittedName>
</protein>
<name>A0A0U4IA81_MORBO</name>
<evidence type="ECO:0000313" key="2">
    <source>
        <dbReference type="EMBL" id="ALX87194.1"/>
    </source>
</evidence>
<keyword evidence="2" id="KW-0808">Transferase</keyword>
<organism evidence="2">
    <name type="scientific">Moraxella bovis Epp63</name>
    <dbReference type="NCBI Taxonomy" id="387425"/>
    <lineage>
        <taxon>Bacteria</taxon>
        <taxon>Pseudomonadati</taxon>
        <taxon>Pseudomonadota</taxon>
        <taxon>Gammaproteobacteria</taxon>
        <taxon>Moraxellales</taxon>
        <taxon>Moraxellaceae</taxon>
        <taxon>Moraxella</taxon>
    </lineage>
</organism>
<feature type="domain" description="Glycosyl transferase family 1" evidence="1">
    <location>
        <begin position="188"/>
        <end position="271"/>
    </location>
</feature>
<dbReference type="Pfam" id="PF00534">
    <property type="entry name" value="Glycos_transf_1"/>
    <property type="match status" value="1"/>
</dbReference>
<dbReference type="CDD" id="cd03802">
    <property type="entry name" value="GT4_AviGT4-like"/>
    <property type="match status" value="1"/>
</dbReference>
<dbReference type="GO" id="GO:1901135">
    <property type="term" value="P:carbohydrate derivative metabolic process"/>
    <property type="evidence" value="ECO:0007669"/>
    <property type="project" value="UniProtKB-ARBA"/>
</dbReference>
<proteinExistence type="predicted"/>
<dbReference type="InterPro" id="IPR001296">
    <property type="entry name" value="Glyco_trans_1"/>
</dbReference>
<dbReference type="AlphaFoldDB" id="A0A0U4IA81"/>
<sequence length="328" mass="37088">MKILHVLLTRLAIPPKDYGGTERVIWALAMAQREMGHEVRFLTKANPNNNPDVQLYDKSKPIHEQIDDWPDVVHFHWPYDGELHKPYICTEHSNAELAKEYPINSVFLSSKHAENHGATCYVHNGLYWADYSEPNLTTSKDYVHFLAKAAWRVKNLQGTAEIAKRAGKRLEVIGGKRYNFSRNPYFYLSSQIGFNGMVGGRAKDELIKNSKGLIFPVLWHEPFGLAIIESMYLGCPVFASPFGSLPDIISHDGLGVLSDSYGELADALKQVDSYDRRVCHEHAKTYFGHEAMGRAYQACYEKVIAGETLNPTRPKSFGNVKALLTMRD</sequence>
<evidence type="ECO:0000259" key="1">
    <source>
        <dbReference type="Pfam" id="PF00534"/>
    </source>
</evidence>
<accession>A0A0U4IA81</accession>
<dbReference type="GO" id="GO:0016757">
    <property type="term" value="F:glycosyltransferase activity"/>
    <property type="evidence" value="ECO:0007669"/>
    <property type="project" value="InterPro"/>
</dbReference>
<dbReference type="Gene3D" id="3.40.50.2000">
    <property type="entry name" value="Glycogen Phosphorylase B"/>
    <property type="match status" value="2"/>
</dbReference>
<reference evidence="2" key="1">
    <citation type="journal article" date="2016" name="Carbohydr. Res.">
        <title>Identification and characterisation of a biosynthetic locus for Moraxella bovis lipo-oligosaccharide.</title>
        <authorList>
            <person name="Faglin I."/>
            <person name="Darren Grice I."/>
            <person name="Ratnayake S.R.A.M.Eranda."/>
            <person name="Daal T.-M."/>
            <person name="Singh S."/>
            <person name="Wilson J.C."/>
            <person name="Peak I.R."/>
        </authorList>
    </citation>
    <scope>NUCLEOTIDE SEQUENCE</scope>
    <source>
        <strain evidence="2">Epp63</strain>
    </source>
</reference>
<dbReference type="SUPFAM" id="SSF53756">
    <property type="entry name" value="UDP-Glycosyltransferase/glycogen phosphorylase"/>
    <property type="match status" value="1"/>
</dbReference>
<dbReference type="PANTHER" id="PTHR12526">
    <property type="entry name" value="GLYCOSYLTRANSFERASE"/>
    <property type="match status" value="1"/>
</dbReference>